<dbReference type="EMBL" id="CP039371">
    <property type="protein sequence ID" value="QCI13882.1"/>
    <property type="molecule type" value="Genomic_DNA"/>
</dbReference>
<dbReference type="InterPro" id="IPR032721">
    <property type="entry name" value="Toxin-deaminase"/>
</dbReference>
<dbReference type="OrthoDB" id="6723223at2"/>
<name>A0A4D6XBD6_PSEPU</name>
<gene>
    <name evidence="2" type="ORF">E6B08_22170</name>
</gene>
<dbReference type="Pfam" id="PF14424">
    <property type="entry name" value="Toxin-deaminase"/>
    <property type="match status" value="1"/>
</dbReference>
<proteinExistence type="predicted"/>
<evidence type="ECO:0000313" key="2">
    <source>
        <dbReference type="EMBL" id="QCI13882.1"/>
    </source>
</evidence>
<evidence type="ECO:0000313" key="3">
    <source>
        <dbReference type="Proteomes" id="UP000298551"/>
    </source>
</evidence>
<feature type="region of interest" description="Disordered" evidence="1">
    <location>
        <begin position="780"/>
        <end position="800"/>
    </location>
</feature>
<dbReference type="RefSeq" id="WP_136915973.1">
    <property type="nucleotide sequence ID" value="NZ_CP039371.1"/>
</dbReference>
<evidence type="ECO:0000256" key="1">
    <source>
        <dbReference type="SAM" id="MobiDB-lite"/>
    </source>
</evidence>
<dbReference type="Proteomes" id="UP000298551">
    <property type="component" value="Chromosome"/>
</dbReference>
<reference evidence="3" key="1">
    <citation type="submission" date="2019-04" db="EMBL/GenBank/DDBJ databases">
        <title>Genome sequence of Pseudomonas putida 1290, an auxin catabolizing strain.</title>
        <authorList>
            <person name="Laird T.S."/>
            <person name="Leveau J.H.J."/>
        </authorList>
    </citation>
    <scope>NUCLEOTIDE SEQUENCE [LARGE SCALE GENOMIC DNA]</scope>
    <source>
        <strain evidence="3">1290</strain>
    </source>
</reference>
<accession>A0A4D6XBD6</accession>
<sequence>MQQTADTTEILARIDSLDAEHIRLHSPLSGPLDLKTSLSDHFDQALGLGALFPTELHDQSMRACLEKAFASETARVHFNLCLQRPAQSPVLPLHVALLQKKLAYTVILALDGTLAADMADTTPATHPYTICSLAQTLWTRQVCQTRGDCFIAAAVLRYGPDPTPPTMPRRPSRPLALDDYLALPLLVEHLLAPSAGTHTLTHLLEVLGASLYAQGRRYRPPTARELAAGQQPNAYGKVMLPGHALNAPPSQVLDALLHSASFVEWARNLADSAAWDSTSDYLALGEQALVDTLYPPEAQRAGFILDFELFSATNETLSPEEIRLDLTNSVQASLGCSPAIAALLSELLMRRFAPELLLENYPLGFVYTPDVCWATLRQGAMMAMARQRPMTLEQVERVLQAPQQEDDPIPAEALQDTLALWAQIKGGFDHSPPWSEQEWQLALHRYQAACDQESLRDLPDRFDEARQRLRLAGVDPQGRDVDGQLHLQRYLDHGAGYRNIAGLADMSAWYDNAFEAWAQRAKTLYQAILQRCLGHLPQDHQDRLRDGTWTAYAVTWPSYIGNAGRPAYGEGADEDWHWEVGTQGMVVHAPGEDSDLLYELFPERVQWRVQVIPAIQPAQLPEYLNLDYDTFNQTALPWLSADFPMLRRLLAAPEQGRVAALVDCYADSIALGNRDALHALGKGLSDHERFIASRHTTSLGRYLLNLFSNIVPGVSCIAPRTGTEALGCGLDLLMVTGGAISVAGRLFKPIRRLSSVLGESAVTAQQGMVRAARRLSRESATNALSQRNAAPRRWHSAPELSTSTANDLMVQRRVLPGQTPDGLLLDRIPGNNAPLAWEHATQPRLIYRDADNIDAIVQGVAYRQRPAQAVARRLQHEPLLNQAPSLEGPLYPHGEAHIALRFSPPANDAGTPLLGQQISHAFQTVRIEPAPIRFRPQNTRFDTWAQVMVREGKVVQHAPGHPNRIKPLPVSETQLRLGVIAPPVYHRRIVVDPSAEIGFGLPDDLPIEQIRMINAHCPPVRLGGLARTIADRRTLRGAVIDWRGEQWLVVEADLGVFYGARHQPWAWQATLPVVPPKPGKLAQAPRDLRRYFDRIRDEEAIDRYLEISETYRIVTQRPNLQRDIDNLTQLLRDWIDQTNTFEPIQRSPFMDFLQAAQSRLPPLHARNILTHAPAQDALAGLARSGVVGLNREIIPAWRQFNQASLVERQHLLGVLDDLLPATGSAAPYTLSASTPLLDASALAALRQHLHPANLAFASVTLRDQSRLVFFSLSGTPGRRVLEIVPTVRQTPNIRYIDARQAIQGLPSDPRFSELTTLRRADFLAVRHHKRHLDAERQIATALNHALLARSAEVESIAFFTLLDTCRSCGGYVLPRLRLDYPQATFSVTWMLEYPV</sequence>
<organism evidence="2 3">
    <name type="scientific">Pseudomonas putida</name>
    <name type="common">Arthrobacter siderocapsulatus</name>
    <dbReference type="NCBI Taxonomy" id="303"/>
    <lineage>
        <taxon>Bacteria</taxon>
        <taxon>Pseudomonadati</taxon>
        <taxon>Pseudomonadota</taxon>
        <taxon>Gammaproteobacteria</taxon>
        <taxon>Pseudomonadales</taxon>
        <taxon>Pseudomonadaceae</taxon>
        <taxon>Pseudomonas</taxon>
    </lineage>
</organism>
<protein>
    <submittedName>
        <fullName evidence="2">Uncharacterized protein</fullName>
    </submittedName>
</protein>